<dbReference type="InterPro" id="IPR045076">
    <property type="entry name" value="MutS"/>
</dbReference>
<dbReference type="GO" id="GO:0006298">
    <property type="term" value="P:mismatch repair"/>
    <property type="evidence" value="ECO:0007669"/>
    <property type="project" value="InterPro"/>
</dbReference>
<keyword evidence="4" id="KW-0472">Membrane</keyword>
<keyword evidence="4" id="KW-0812">Transmembrane</keyword>
<dbReference type="PANTHER" id="PTHR11361:SF152">
    <property type="entry name" value="DNA MISMATCH REPAIR PROTEIN"/>
    <property type="match status" value="1"/>
</dbReference>
<feature type="transmembrane region" description="Helical" evidence="4">
    <location>
        <begin position="162"/>
        <end position="188"/>
    </location>
</feature>
<keyword evidence="3" id="KW-0238">DNA-binding</keyword>
<dbReference type="OrthoDB" id="9802448at2"/>
<dbReference type="AlphaFoldDB" id="A0A2C6VEC6"/>
<evidence type="ECO:0000256" key="3">
    <source>
        <dbReference type="ARBA" id="ARBA00023125"/>
    </source>
</evidence>
<keyword evidence="4" id="KW-1133">Transmembrane helix</keyword>
<dbReference type="Gene3D" id="3.40.50.300">
    <property type="entry name" value="P-loop containing nucleotide triphosphate hydrolases"/>
    <property type="match status" value="1"/>
</dbReference>
<evidence type="ECO:0000256" key="2">
    <source>
        <dbReference type="ARBA" id="ARBA00022840"/>
    </source>
</evidence>
<evidence type="ECO:0000256" key="4">
    <source>
        <dbReference type="SAM" id="Phobius"/>
    </source>
</evidence>
<proteinExistence type="predicted"/>
<dbReference type="InterPro" id="IPR000432">
    <property type="entry name" value="DNA_mismatch_repair_MutS_C"/>
</dbReference>
<keyword evidence="2" id="KW-0067">ATP-binding</keyword>
<organism evidence="6 7">
    <name type="scientific">Staphylococcus edaphicus</name>
    <dbReference type="NCBI Taxonomy" id="1955013"/>
    <lineage>
        <taxon>Bacteria</taxon>
        <taxon>Bacillati</taxon>
        <taxon>Bacillota</taxon>
        <taxon>Bacilli</taxon>
        <taxon>Bacillales</taxon>
        <taxon>Staphylococcaceae</taxon>
        <taxon>Staphylococcus</taxon>
    </lineage>
</organism>
<dbReference type="GO" id="GO:0030983">
    <property type="term" value="F:mismatched DNA binding"/>
    <property type="evidence" value="ECO:0007669"/>
    <property type="project" value="InterPro"/>
</dbReference>
<feature type="domain" description="DNA mismatch repair proteins mutS family" evidence="5">
    <location>
        <begin position="345"/>
        <end position="530"/>
    </location>
</feature>
<feature type="transmembrane region" description="Helical" evidence="4">
    <location>
        <begin position="6"/>
        <end position="25"/>
    </location>
</feature>
<dbReference type="SMART" id="SM00534">
    <property type="entry name" value="MUTSac"/>
    <property type="match status" value="1"/>
</dbReference>
<reference evidence="7" key="1">
    <citation type="submission" date="2017-10" db="EMBL/GenBank/DDBJ databases">
        <title>Staphylococcus edaphicus sp. nov., isolated in Antarctica, harbouring mecC gene and genomic islands essential in adaptation to extreme environment.</title>
        <authorList>
            <person name="Pantucek R."/>
            <person name="Sedlacek I."/>
            <person name="Indrakova A."/>
            <person name="Vrbovska V."/>
            <person name="Maslanova I."/>
            <person name="Kovarovic V."/>
            <person name="Svec P."/>
            <person name="Kralova S."/>
            <person name="Kristofova L."/>
            <person name="Keklakova J."/>
            <person name="Petras P."/>
            <person name="Doskar J."/>
        </authorList>
    </citation>
    <scope>NUCLEOTIDE SEQUENCE [LARGE SCALE GENOMIC DNA]</scope>
    <source>
        <strain evidence="7">CCM 5085</strain>
    </source>
</reference>
<dbReference type="PANTHER" id="PTHR11361">
    <property type="entry name" value="DNA MISMATCH REPAIR PROTEIN MUTS FAMILY MEMBER"/>
    <property type="match status" value="1"/>
</dbReference>
<dbReference type="RefSeq" id="WP_099091231.1">
    <property type="nucleotide sequence ID" value="NZ_MRZN01000027.1"/>
</dbReference>
<name>A0A2C6VEC6_9STAP</name>
<accession>A0A2C6VEC6</accession>
<protein>
    <submittedName>
        <fullName evidence="6">DNA mismatch repair protein MutS</fullName>
    </submittedName>
</protein>
<dbReference type="Pfam" id="PF00488">
    <property type="entry name" value="MutS_V"/>
    <property type="match status" value="1"/>
</dbReference>
<dbReference type="InterPro" id="IPR027417">
    <property type="entry name" value="P-loop_NTPase"/>
</dbReference>
<evidence type="ECO:0000256" key="1">
    <source>
        <dbReference type="ARBA" id="ARBA00022741"/>
    </source>
</evidence>
<dbReference type="EMBL" id="MRZN01000027">
    <property type="protein sequence ID" value="PHK48681.1"/>
    <property type="molecule type" value="Genomic_DNA"/>
</dbReference>
<evidence type="ECO:0000313" key="6">
    <source>
        <dbReference type="EMBL" id="PHK48681.1"/>
    </source>
</evidence>
<comment type="caution">
    <text evidence="6">The sequence shown here is derived from an EMBL/GenBank/DDBJ whole genome shotgun (WGS) entry which is preliminary data.</text>
</comment>
<dbReference type="SUPFAM" id="SSF52540">
    <property type="entry name" value="P-loop containing nucleoside triphosphate hydrolases"/>
    <property type="match status" value="1"/>
</dbReference>
<evidence type="ECO:0000313" key="7">
    <source>
        <dbReference type="Proteomes" id="UP000223828"/>
    </source>
</evidence>
<dbReference type="GO" id="GO:0140664">
    <property type="term" value="F:ATP-dependent DNA damage sensor activity"/>
    <property type="evidence" value="ECO:0007669"/>
    <property type="project" value="InterPro"/>
</dbReference>
<dbReference type="GO" id="GO:0005829">
    <property type="term" value="C:cytosol"/>
    <property type="evidence" value="ECO:0007669"/>
    <property type="project" value="TreeGrafter"/>
</dbReference>
<evidence type="ECO:0000259" key="5">
    <source>
        <dbReference type="SMART" id="SM00534"/>
    </source>
</evidence>
<dbReference type="GO" id="GO:0005524">
    <property type="term" value="F:ATP binding"/>
    <property type="evidence" value="ECO:0007669"/>
    <property type="project" value="UniProtKB-KW"/>
</dbReference>
<sequence length="533" mass="61535">MPTILWFVIAFILAASALTIITPIIENKKLIHKINTLWSSQLPLETFIRPNHNYSYQFDTYKNKYDTHQLLDDKSWSDLNLDTVFHRMNFNFTAIGEMRLFATLRHMFEVNNLSLIDHFKSDGKFRSQVSLHLAQIGKSIYPIFPDQIAYIKRNHFYMICTYLPIICLISAFIIPSVGVVLTIIATIYNMILSGFLKRTFEQDLNSMFYTSNVIKKAHALQQFEQTPTLEVNFKHFTTARRFSGLLGRVNTSDETSIFSMLFKLIFMLDYHLFHLIQNSFKKYEDEVMACYDYVANIDNHYAVALWQETLDEYTIPEKTKDDNISFENLTHPLISHAVPNSLKINEHILLTGSNASGKSTFMKAIALNILLSQTIHTATASKFIYKPGLVYTSMVNQDDITSGDSYFMSEVKSIKRLFDIKSTDEIYVFIDEIFKGTNTTERIAASESVLTYLNQLNNYRVIAATHDIELSNLLDHIYTNYHFNESISDDEISFDFKIKPGKADTRNAIELLRIMNFPDKIYVRAKSTASHSD</sequence>
<keyword evidence="1" id="KW-0547">Nucleotide-binding</keyword>
<dbReference type="Proteomes" id="UP000223828">
    <property type="component" value="Unassembled WGS sequence"/>
</dbReference>
<gene>
    <name evidence="6" type="ORF">BTJ66_12275</name>
</gene>